<evidence type="ECO:0000313" key="13">
    <source>
        <dbReference type="Proteomes" id="UP000886523"/>
    </source>
</evidence>
<keyword evidence="4 9" id="KW-0378">Hydrolase</keyword>
<dbReference type="InterPro" id="IPR033121">
    <property type="entry name" value="PEPTIDASE_A1"/>
</dbReference>
<gene>
    <name evidence="12" type="ORF">BS47DRAFT_1373240</name>
</gene>
<keyword evidence="13" id="KW-1185">Reference proteome</keyword>
<dbReference type="InterPro" id="IPR001969">
    <property type="entry name" value="Aspartic_peptidase_AS"/>
</dbReference>
<evidence type="ECO:0000256" key="10">
    <source>
        <dbReference type="SAM" id="SignalP"/>
    </source>
</evidence>
<dbReference type="InterPro" id="IPR021109">
    <property type="entry name" value="Peptidase_aspartic_dom_sf"/>
</dbReference>
<dbReference type="GO" id="GO:0006508">
    <property type="term" value="P:proteolysis"/>
    <property type="evidence" value="ECO:0007669"/>
    <property type="project" value="UniProtKB-KW"/>
</dbReference>
<keyword evidence="5 8" id="KW-1015">Disulfide bond</keyword>
<evidence type="ECO:0000256" key="6">
    <source>
        <dbReference type="ARBA" id="ARBA00023180"/>
    </source>
</evidence>
<dbReference type="AlphaFoldDB" id="A0A9P6ASE4"/>
<dbReference type="Pfam" id="PF00026">
    <property type="entry name" value="Asp"/>
    <property type="match status" value="1"/>
</dbReference>
<evidence type="ECO:0000256" key="5">
    <source>
        <dbReference type="ARBA" id="ARBA00023157"/>
    </source>
</evidence>
<comment type="similarity">
    <text evidence="1 9">Belongs to the peptidase A1 family.</text>
</comment>
<evidence type="ECO:0000259" key="11">
    <source>
        <dbReference type="PROSITE" id="PS51767"/>
    </source>
</evidence>
<evidence type="ECO:0000256" key="2">
    <source>
        <dbReference type="ARBA" id="ARBA00022670"/>
    </source>
</evidence>
<feature type="domain" description="Peptidase A1" evidence="11">
    <location>
        <begin position="91"/>
        <end position="387"/>
    </location>
</feature>
<keyword evidence="3 9" id="KW-0064">Aspartyl protease</keyword>
<feature type="active site" evidence="7">
    <location>
        <position position="109"/>
    </location>
</feature>
<feature type="signal peptide" evidence="10">
    <location>
        <begin position="1"/>
        <end position="19"/>
    </location>
</feature>
<feature type="disulfide bond" evidence="8">
    <location>
        <begin position="316"/>
        <end position="349"/>
    </location>
</feature>
<dbReference type="FunFam" id="2.40.70.10:FF:000008">
    <property type="entry name" value="Cathepsin D"/>
    <property type="match status" value="1"/>
</dbReference>
<dbReference type="Gene3D" id="2.60.40.1960">
    <property type="match status" value="1"/>
</dbReference>
<organism evidence="12 13">
    <name type="scientific">Hydnum rufescens UP504</name>
    <dbReference type="NCBI Taxonomy" id="1448309"/>
    <lineage>
        <taxon>Eukaryota</taxon>
        <taxon>Fungi</taxon>
        <taxon>Dikarya</taxon>
        <taxon>Basidiomycota</taxon>
        <taxon>Agaricomycotina</taxon>
        <taxon>Agaricomycetes</taxon>
        <taxon>Cantharellales</taxon>
        <taxon>Hydnaceae</taxon>
        <taxon>Hydnum</taxon>
    </lineage>
</organism>
<keyword evidence="2 9" id="KW-0645">Protease</keyword>
<evidence type="ECO:0000313" key="12">
    <source>
        <dbReference type="EMBL" id="KAF9510842.1"/>
    </source>
</evidence>
<dbReference type="GO" id="GO:0004190">
    <property type="term" value="F:aspartic-type endopeptidase activity"/>
    <property type="evidence" value="ECO:0007669"/>
    <property type="project" value="UniProtKB-KW"/>
</dbReference>
<keyword evidence="6" id="KW-0325">Glycoprotein</keyword>
<keyword evidence="10" id="KW-0732">Signal</keyword>
<feature type="active site" evidence="7">
    <location>
        <position position="282"/>
    </location>
</feature>
<accession>A0A9P6ASE4</accession>
<dbReference type="PROSITE" id="PS00141">
    <property type="entry name" value="ASP_PROTEASE"/>
    <property type="match status" value="2"/>
</dbReference>
<dbReference type="PANTHER" id="PTHR47966:SF51">
    <property type="entry name" value="BETA-SITE APP-CLEAVING ENZYME, ISOFORM A-RELATED"/>
    <property type="match status" value="1"/>
</dbReference>
<evidence type="ECO:0000256" key="8">
    <source>
        <dbReference type="PIRSR" id="PIRSR601461-2"/>
    </source>
</evidence>
<evidence type="ECO:0000256" key="4">
    <source>
        <dbReference type="ARBA" id="ARBA00022801"/>
    </source>
</evidence>
<dbReference type="SUPFAM" id="SSF50630">
    <property type="entry name" value="Acid proteases"/>
    <property type="match status" value="1"/>
</dbReference>
<evidence type="ECO:0000256" key="3">
    <source>
        <dbReference type="ARBA" id="ARBA00022750"/>
    </source>
</evidence>
<name>A0A9P6ASE4_9AGAM</name>
<evidence type="ECO:0000256" key="7">
    <source>
        <dbReference type="PIRSR" id="PIRSR601461-1"/>
    </source>
</evidence>
<feature type="disulfide bond" evidence="8">
    <location>
        <begin position="122"/>
        <end position="127"/>
    </location>
</feature>
<reference evidence="12" key="1">
    <citation type="journal article" date="2020" name="Nat. Commun.">
        <title>Large-scale genome sequencing of mycorrhizal fungi provides insights into the early evolution of symbiotic traits.</title>
        <authorList>
            <person name="Miyauchi S."/>
            <person name="Kiss E."/>
            <person name="Kuo A."/>
            <person name="Drula E."/>
            <person name="Kohler A."/>
            <person name="Sanchez-Garcia M."/>
            <person name="Morin E."/>
            <person name="Andreopoulos B."/>
            <person name="Barry K.W."/>
            <person name="Bonito G."/>
            <person name="Buee M."/>
            <person name="Carver A."/>
            <person name="Chen C."/>
            <person name="Cichocki N."/>
            <person name="Clum A."/>
            <person name="Culley D."/>
            <person name="Crous P.W."/>
            <person name="Fauchery L."/>
            <person name="Girlanda M."/>
            <person name="Hayes R.D."/>
            <person name="Keri Z."/>
            <person name="LaButti K."/>
            <person name="Lipzen A."/>
            <person name="Lombard V."/>
            <person name="Magnuson J."/>
            <person name="Maillard F."/>
            <person name="Murat C."/>
            <person name="Nolan M."/>
            <person name="Ohm R.A."/>
            <person name="Pangilinan J."/>
            <person name="Pereira M.F."/>
            <person name="Perotto S."/>
            <person name="Peter M."/>
            <person name="Pfister S."/>
            <person name="Riley R."/>
            <person name="Sitrit Y."/>
            <person name="Stielow J.B."/>
            <person name="Szollosi G."/>
            <person name="Zifcakova L."/>
            <person name="Stursova M."/>
            <person name="Spatafora J.W."/>
            <person name="Tedersoo L."/>
            <person name="Vaario L.M."/>
            <person name="Yamada A."/>
            <person name="Yan M."/>
            <person name="Wang P."/>
            <person name="Xu J."/>
            <person name="Bruns T."/>
            <person name="Baldrian P."/>
            <person name="Vilgalys R."/>
            <person name="Dunand C."/>
            <person name="Henrissat B."/>
            <person name="Grigoriev I.V."/>
            <person name="Hibbett D."/>
            <person name="Nagy L.G."/>
            <person name="Martin F.M."/>
        </authorList>
    </citation>
    <scope>NUCLEOTIDE SEQUENCE</scope>
    <source>
        <strain evidence="12">UP504</strain>
    </source>
</reference>
<evidence type="ECO:0000256" key="1">
    <source>
        <dbReference type="ARBA" id="ARBA00007447"/>
    </source>
</evidence>
<dbReference type="PRINTS" id="PR00792">
    <property type="entry name" value="PEPSIN"/>
</dbReference>
<dbReference type="PANTHER" id="PTHR47966">
    <property type="entry name" value="BETA-SITE APP-CLEAVING ENZYME, ISOFORM A-RELATED"/>
    <property type="match status" value="1"/>
</dbReference>
<dbReference type="Proteomes" id="UP000886523">
    <property type="component" value="Unassembled WGS sequence"/>
</dbReference>
<dbReference type="PROSITE" id="PS51767">
    <property type="entry name" value="PEPTIDASE_A1"/>
    <property type="match status" value="1"/>
</dbReference>
<dbReference type="OrthoDB" id="771136at2759"/>
<dbReference type="FunFam" id="2.40.70.10:FF:000002">
    <property type="entry name" value="Vacuolar aspartic proteinase"/>
    <property type="match status" value="1"/>
</dbReference>
<comment type="caution">
    <text evidence="12">The sequence shown here is derived from an EMBL/GenBank/DDBJ whole genome shotgun (WGS) entry which is preliminary data.</text>
</comment>
<dbReference type="InterPro" id="IPR001461">
    <property type="entry name" value="Aspartic_peptidase_A1"/>
</dbReference>
<dbReference type="Gene3D" id="2.40.70.10">
    <property type="entry name" value="Acid Proteases"/>
    <property type="match status" value="2"/>
</dbReference>
<feature type="chain" id="PRO_5040341388" description="Peptidase A1 domain-containing protein" evidence="10">
    <location>
        <begin position="20"/>
        <end position="390"/>
    </location>
</feature>
<sequence>MLSFLVALSLGSALSSSAASLHRMKLSRSPMAPFDPAAAAIQLSQKYGSSSSSAVASLTKELETATTWVALDGLQWTLSETLSPDYANSQYYADITLGTPPQKFSVILDTGSANLWVPSKSCTSMACMLHSQYESSMSSTSTTGSGSMQGIISNDNLVVGDITLKGVNFAEATQEPGTAFVYGKFDGILGLAFNTIAVNNIVPPFYSMISGGLLDEPIFSFRIGPSEQDGGEVVFGGIDPTHYTGDIEYFPVSKKGYWEIQLQRVALGNVTLDLKNAGAAVDTGTSLIMVPTSYAEALNAQIGAQANWNGQYAVDCDTVSTLPDVVFTFNDKPYPLSGSDYILSVQDSCISAFSPMDTANDLWIVGDVFLRRYFSVYDLGRNAVGFATSA</sequence>
<dbReference type="EMBL" id="MU129009">
    <property type="protein sequence ID" value="KAF9510842.1"/>
    <property type="molecule type" value="Genomic_DNA"/>
</dbReference>
<proteinExistence type="inferred from homology"/>
<evidence type="ECO:0000256" key="9">
    <source>
        <dbReference type="RuleBase" id="RU000454"/>
    </source>
</evidence>
<protein>
    <recommendedName>
        <fullName evidence="11">Peptidase A1 domain-containing protein</fullName>
    </recommendedName>
</protein>